<comment type="similarity">
    <text evidence="11 12">Belongs to the TonB-dependent receptor family.</text>
</comment>
<dbReference type="PANTHER" id="PTHR32552:SF81">
    <property type="entry name" value="TONB-DEPENDENT OUTER MEMBRANE RECEPTOR"/>
    <property type="match status" value="1"/>
</dbReference>
<evidence type="ECO:0000256" key="8">
    <source>
        <dbReference type="ARBA" id="ARBA00023077"/>
    </source>
</evidence>
<keyword evidence="8 12" id="KW-0798">TonB box</keyword>
<keyword evidence="10 11" id="KW-0998">Cell outer membrane</keyword>
<feature type="signal peptide" evidence="14">
    <location>
        <begin position="1"/>
        <end position="22"/>
    </location>
</feature>
<feature type="domain" description="TonB-dependent receptor plug" evidence="16">
    <location>
        <begin position="61"/>
        <end position="169"/>
    </location>
</feature>
<evidence type="ECO:0000256" key="1">
    <source>
        <dbReference type="ARBA" id="ARBA00004571"/>
    </source>
</evidence>
<evidence type="ECO:0000256" key="4">
    <source>
        <dbReference type="ARBA" id="ARBA00022496"/>
    </source>
</evidence>
<keyword evidence="9 11" id="KW-0472">Membrane</keyword>
<dbReference type="Pfam" id="PF00593">
    <property type="entry name" value="TonB_dep_Rec_b-barrel"/>
    <property type="match status" value="1"/>
</dbReference>
<sequence length="807" mass="86419">MNYRISTAVLALAMTMPGVAHAQAQSVPADTQQEAAPAPAEDSLATTGDIVVTAQKRTERLQDVPLAVTAITGDALESRQINDTQSLVQAVPSLTFQQGTNPSNTSFRVRGIGTQLFSQGVEAAVAVVVDGVVAARQAQGFADFADLERIEVLRGPQGTLFGRNATAGVLNITTARPSSTFEARGDVTIAEQNEYRAKGTVSGPLTDTLRARLTGFYNNVGGITYNYATDRMVNGSESWGVRGKLDWDATSNLNFLLSVDHRDTKADCCAQVLISAVNPVIAQLTAPVVASRRNRAINDETLTYGNSRQTTASLQADWDLGPATVTSITAYQDYRLDANQSVDRIPSLPVRFVSPTFAYAHWPLGGGSVQLGNITQELRIASNGGGDLSYVAGVFYSDLNIDRDFTRRRATCSAGVIGQPCATTPVYQSARSDAHLDGESIAAFGQVDYRIVGGLKALGGLRIQRETVGVRGTRVSPVASGETIFPGSGPVSGSRRTRDTALTGKAGLQYEFSRNAQLYGSYTRGYKGPGFDTEITANFATQDPIQPEHVNAYEIGFKGQTADRSLSFSAALFLSDYSNLQVQANRSDPATGVTQFVTTNAGSSQTKGFEIEAVMRPTRAFTVNASLTYAEATADIDGLNCPLQFQGAAPILTGGFPVNSCYRRRTVVGGTTVTSGPLQDVRGGTLPASPRYRINITPRYEDQIPGTSLTGFVQTAINFQSAQNFSLEQDPLLAQPSYTLVDLAFGVRTEDSRYSLTLFVKNLFDTNYLTSIAHNSLLATTGTPFDLIANYNKDADRYAGMTLGVRF</sequence>
<keyword evidence="14" id="KW-0732">Signal</keyword>
<evidence type="ECO:0000313" key="18">
    <source>
        <dbReference type="Proteomes" id="UP000538670"/>
    </source>
</evidence>
<dbReference type="Pfam" id="PF07715">
    <property type="entry name" value="Plug"/>
    <property type="match status" value="1"/>
</dbReference>
<dbReference type="InterPro" id="IPR012910">
    <property type="entry name" value="Plug_dom"/>
</dbReference>
<name>A0A7W6AA44_9SPHN</name>
<dbReference type="GO" id="GO:0009279">
    <property type="term" value="C:cell outer membrane"/>
    <property type="evidence" value="ECO:0007669"/>
    <property type="project" value="UniProtKB-SubCell"/>
</dbReference>
<feature type="domain" description="TonB-dependent receptor-like beta-barrel" evidence="15">
    <location>
        <begin position="299"/>
        <end position="763"/>
    </location>
</feature>
<proteinExistence type="inferred from homology"/>
<dbReference type="Proteomes" id="UP000538670">
    <property type="component" value="Unassembled WGS sequence"/>
</dbReference>
<dbReference type="EMBL" id="JACIDH010000003">
    <property type="protein sequence ID" value="MBB3878870.1"/>
    <property type="molecule type" value="Genomic_DNA"/>
</dbReference>
<dbReference type="PANTHER" id="PTHR32552">
    <property type="entry name" value="FERRICHROME IRON RECEPTOR-RELATED"/>
    <property type="match status" value="1"/>
</dbReference>
<evidence type="ECO:0000256" key="11">
    <source>
        <dbReference type="PROSITE-ProRule" id="PRU01360"/>
    </source>
</evidence>
<dbReference type="GO" id="GO:0006826">
    <property type="term" value="P:iron ion transport"/>
    <property type="evidence" value="ECO:0007669"/>
    <property type="project" value="UniProtKB-KW"/>
</dbReference>
<keyword evidence="2 11" id="KW-0813">Transport</keyword>
<evidence type="ECO:0000256" key="10">
    <source>
        <dbReference type="ARBA" id="ARBA00023237"/>
    </source>
</evidence>
<evidence type="ECO:0000259" key="15">
    <source>
        <dbReference type="Pfam" id="PF00593"/>
    </source>
</evidence>
<dbReference type="AlphaFoldDB" id="A0A7W6AA44"/>
<protein>
    <submittedName>
        <fullName evidence="17">Iron complex outermembrane receptor protein</fullName>
    </submittedName>
</protein>
<evidence type="ECO:0000256" key="12">
    <source>
        <dbReference type="RuleBase" id="RU003357"/>
    </source>
</evidence>
<evidence type="ECO:0000256" key="3">
    <source>
        <dbReference type="ARBA" id="ARBA00022452"/>
    </source>
</evidence>
<comment type="subcellular location">
    <subcellularLocation>
        <location evidence="1 11">Cell outer membrane</location>
        <topology evidence="1 11">Multi-pass membrane protein</topology>
    </subcellularLocation>
</comment>
<accession>A0A7W6AA44</accession>
<evidence type="ECO:0000313" key="17">
    <source>
        <dbReference type="EMBL" id="MBB3878870.1"/>
    </source>
</evidence>
<reference evidence="17 18" key="1">
    <citation type="submission" date="2020-08" db="EMBL/GenBank/DDBJ databases">
        <title>Genomic Encyclopedia of Type Strains, Phase IV (KMG-IV): sequencing the most valuable type-strain genomes for metagenomic binning, comparative biology and taxonomic classification.</title>
        <authorList>
            <person name="Goeker M."/>
        </authorList>
    </citation>
    <scope>NUCLEOTIDE SEQUENCE [LARGE SCALE GENOMIC DNA]</scope>
    <source>
        <strain evidence="17 18">DSM 19512</strain>
    </source>
</reference>
<keyword evidence="6" id="KW-0408">Iron</keyword>
<dbReference type="InterPro" id="IPR039426">
    <property type="entry name" value="TonB-dep_rcpt-like"/>
</dbReference>
<evidence type="ECO:0000256" key="9">
    <source>
        <dbReference type="ARBA" id="ARBA00023136"/>
    </source>
</evidence>
<feature type="region of interest" description="Disordered" evidence="13">
    <location>
        <begin position="25"/>
        <end position="46"/>
    </location>
</feature>
<keyword evidence="7" id="KW-0406">Ion transport</keyword>
<evidence type="ECO:0000256" key="13">
    <source>
        <dbReference type="SAM" id="MobiDB-lite"/>
    </source>
</evidence>
<keyword evidence="5 11" id="KW-0812">Transmembrane</keyword>
<dbReference type="InterPro" id="IPR036942">
    <property type="entry name" value="Beta-barrel_TonB_sf"/>
</dbReference>
<evidence type="ECO:0000256" key="14">
    <source>
        <dbReference type="SAM" id="SignalP"/>
    </source>
</evidence>
<keyword evidence="18" id="KW-1185">Reference proteome</keyword>
<comment type="caution">
    <text evidence="17">The sequence shown here is derived from an EMBL/GenBank/DDBJ whole genome shotgun (WGS) entry which is preliminary data.</text>
</comment>
<dbReference type="PROSITE" id="PS52016">
    <property type="entry name" value="TONB_DEPENDENT_REC_3"/>
    <property type="match status" value="1"/>
</dbReference>
<evidence type="ECO:0000256" key="2">
    <source>
        <dbReference type="ARBA" id="ARBA00022448"/>
    </source>
</evidence>
<dbReference type="Gene3D" id="2.40.170.20">
    <property type="entry name" value="TonB-dependent receptor, beta-barrel domain"/>
    <property type="match status" value="1"/>
</dbReference>
<evidence type="ECO:0000256" key="6">
    <source>
        <dbReference type="ARBA" id="ARBA00023004"/>
    </source>
</evidence>
<dbReference type="SUPFAM" id="SSF56935">
    <property type="entry name" value="Porins"/>
    <property type="match status" value="1"/>
</dbReference>
<keyword evidence="4" id="KW-0410">Iron transport</keyword>
<keyword evidence="3 11" id="KW-1134">Transmembrane beta strand</keyword>
<evidence type="ECO:0000259" key="16">
    <source>
        <dbReference type="Pfam" id="PF07715"/>
    </source>
</evidence>
<evidence type="ECO:0000256" key="7">
    <source>
        <dbReference type="ARBA" id="ARBA00023065"/>
    </source>
</evidence>
<organism evidence="17 18">
    <name type="scientific">Sphingomonas pseudosanguinis</name>
    <dbReference type="NCBI Taxonomy" id="413712"/>
    <lineage>
        <taxon>Bacteria</taxon>
        <taxon>Pseudomonadati</taxon>
        <taxon>Pseudomonadota</taxon>
        <taxon>Alphaproteobacteria</taxon>
        <taxon>Sphingomonadales</taxon>
        <taxon>Sphingomonadaceae</taxon>
        <taxon>Sphingomonas</taxon>
    </lineage>
</organism>
<feature type="compositionally biased region" description="Polar residues" evidence="13">
    <location>
        <begin position="25"/>
        <end position="34"/>
    </location>
</feature>
<dbReference type="RefSeq" id="WP_240456036.1">
    <property type="nucleotide sequence ID" value="NZ_JACIDH010000003.1"/>
</dbReference>
<dbReference type="InterPro" id="IPR000531">
    <property type="entry name" value="Beta-barrel_TonB"/>
</dbReference>
<feature type="chain" id="PRO_5031444921" evidence="14">
    <location>
        <begin position="23"/>
        <end position="807"/>
    </location>
</feature>
<keyword evidence="17" id="KW-0675">Receptor</keyword>
<gene>
    <name evidence="17" type="ORF">GGR48_001289</name>
</gene>
<evidence type="ECO:0000256" key="5">
    <source>
        <dbReference type="ARBA" id="ARBA00022692"/>
    </source>
</evidence>